<feature type="domain" description="HEPN AbiU2-like" evidence="1">
    <location>
        <begin position="32"/>
        <end position="184"/>
    </location>
</feature>
<evidence type="ECO:0000313" key="2">
    <source>
        <dbReference type="EMBL" id="RUM26640.1"/>
    </source>
</evidence>
<proteinExistence type="predicted"/>
<dbReference type="AlphaFoldDB" id="A0A432PQ91"/>
<dbReference type="EMBL" id="RJTH01000001">
    <property type="protein sequence ID" value="RUM26640.1"/>
    <property type="molecule type" value="Genomic_DNA"/>
</dbReference>
<comment type="caution">
    <text evidence="2">The sequence shown here is derived from an EMBL/GenBank/DDBJ whole genome shotgun (WGS) entry which is preliminary data.</text>
</comment>
<gene>
    <name evidence="2" type="ORF">EFQ99_00035</name>
</gene>
<organism evidence="2 3">
    <name type="scientific">Rhizobium vallis</name>
    <dbReference type="NCBI Taxonomy" id="634290"/>
    <lineage>
        <taxon>Bacteria</taxon>
        <taxon>Pseudomonadati</taxon>
        <taxon>Pseudomonadota</taxon>
        <taxon>Alphaproteobacteria</taxon>
        <taxon>Hyphomicrobiales</taxon>
        <taxon>Rhizobiaceae</taxon>
        <taxon>Rhizobium/Agrobacterium group</taxon>
        <taxon>Rhizobium</taxon>
    </lineage>
</organism>
<evidence type="ECO:0000259" key="1">
    <source>
        <dbReference type="Pfam" id="PF18734"/>
    </source>
</evidence>
<dbReference type="InterPro" id="IPR040704">
    <property type="entry name" value="HEPN_AbiU2"/>
</dbReference>
<sequence length="216" mass="24750">MKAQIQANYEKRLKRYAALVHGNEPLGLVAKLATYSSLLKQHKLHGDGLLKIEPLLYPLIQAVEIDLHLAVAKLLEDPKRSDRSLFKFLEFCLTNRTNISWQGKEISEDLLLNQRQQLETHRTTINSVMGRRDKFFAHLDKRYFNEPSRIYTDFPLREEEVIALANCVIGVVSSHQTNLGSAVSFHAGEFYTIAVENMVRNLEAGRKMNFPGQLEQ</sequence>
<keyword evidence="3" id="KW-1185">Reference proteome</keyword>
<evidence type="ECO:0000313" key="3">
    <source>
        <dbReference type="Proteomes" id="UP000278823"/>
    </source>
</evidence>
<reference evidence="3" key="1">
    <citation type="submission" date="2018-11" db="EMBL/GenBank/DDBJ databases">
        <title>Rhizobium chutanense sp. nov., isolated from root nodules of Phaseolus vulgaris in China.</title>
        <authorList>
            <person name="Huo Y."/>
        </authorList>
    </citation>
    <scope>NUCLEOTIDE SEQUENCE [LARGE SCALE GENOMIC DNA]</scope>
    <source>
        <strain evidence="3">CCBAU 65647</strain>
    </source>
</reference>
<protein>
    <recommendedName>
        <fullName evidence="1">HEPN AbiU2-like domain-containing protein</fullName>
    </recommendedName>
</protein>
<accession>A0A432PQ91</accession>
<dbReference type="RefSeq" id="WP_126918634.1">
    <property type="nucleotide sequence ID" value="NZ_ML133686.1"/>
</dbReference>
<name>A0A432PQ91_9HYPH</name>
<dbReference type="OrthoDB" id="7066486at2"/>
<dbReference type="Proteomes" id="UP000278823">
    <property type="component" value="Unassembled WGS sequence"/>
</dbReference>
<dbReference type="Pfam" id="PF18734">
    <property type="entry name" value="HEPN_AbiU2"/>
    <property type="match status" value="1"/>
</dbReference>